<protein>
    <submittedName>
        <fullName evidence="2">Uncharacterized protein</fullName>
    </submittedName>
</protein>
<proteinExistence type="predicted"/>
<feature type="chain" id="PRO_5015157007" evidence="1">
    <location>
        <begin position="22"/>
        <end position="151"/>
    </location>
</feature>
<feature type="signal peptide" evidence="1">
    <location>
        <begin position="1"/>
        <end position="21"/>
    </location>
</feature>
<accession>A0A2P1PVX6</accession>
<dbReference type="Proteomes" id="UP000241074">
    <property type="component" value="Chromosome"/>
</dbReference>
<evidence type="ECO:0000313" key="3">
    <source>
        <dbReference type="Proteomes" id="UP000241074"/>
    </source>
</evidence>
<keyword evidence="1" id="KW-0732">Signal</keyword>
<dbReference type="KEGG" id="xba:C7S18_18305"/>
<organism evidence="2 3">
    <name type="scientific">Ahniella affigens</name>
    <dbReference type="NCBI Taxonomy" id="2021234"/>
    <lineage>
        <taxon>Bacteria</taxon>
        <taxon>Pseudomonadati</taxon>
        <taxon>Pseudomonadota</taxon>
        <taxon>Gammaproteobacteria</taxon>
        <taxon>Lysobacterales</taxon>
        <taxon>Rhodanobacteraceae</taxon>
        <taxon>Ahniella</taxon>
    </lineage>
</organism>
<name>A0A2P1PVX6_9GAMM</name>
<evidence type="ECO:0000256" key="1">
    <source>
        <dbReference type="SAM" id="SignalP"/>
    </source>
</evidence>
<keyword evidence="3" id="KW-1185">Reference proteome</keyword>
<sequence length="151" mass="16335">MISSTIILGSSLLMFSGTAPATTQESPPTCDFSDMNNIRICPGDRVVSFAKACPRTSNSYYCPLPWEMPQAELNCEAFGHVVQCEAWPQSDWIGYQYYFTAISGVAPGYSSSGEFLIGNCVGRGGEVSVTVVHPYGQTSTATAMFACWDNQ</sequence>
<evidence type="ECO:0000313" key="2">
    <source>
        <dbReference type="EMBL" id="AVP99008.1"/>
    </source>
</evidence>
<gene>
    <name evidence="2" type="ORF">C7S18_18305</name>
</gene>
<reference evidence="2 3" key="2">
    <citation type="submission" date="2018-03" db="EMBL/GenBank/DDBJ databases">
        <authorList>
            <person name="Keele B.F."/>
        </authorList>
    </citation>
    <scope>NUCLEOTIDE SEQUENCE [LARGE SCALE GENOMIC DNA]</scope>
    <source>
        <strain evidence="2 3">D13</strain>
    </source>
</reference>
<reference evidence="2 3" key="1">
    <citation type="submission" date="2018-03" db="EMBL/GenBank/DDBJ databases">
        <title>Ahniella affigens gen. nov., sp. nov., a gammaproteobacterium isolated from sandy soil near a stream.</title>
        <authorList>
            <person name="Ko Y."/>
            <person name="Kim J.-H."/>
        </authorList>
    </citation>
    <scope>NUCLEOTIDE SEQUENCE [LARGE SCALE GENOMIC DNA]</scope>
    <source>
        <strain evidence="2 3">D13</strain>
    </source>
</reference>
<dbReference type="AlphaFoldDB" id="A0A2P1PVX6"/>
<dbReference type="EMBL" id="CP027860">
    <property type="protein sequence ID" value="AVP99008.1"/>
    <property type="molecule type" value="Genomic_DNA"/>
</dbReference>